<evidence type="ECO:0000313" key="2">
    <source>
        <dbReference type="EMBL" id="ADR34188.1"/>
    </source>
</evidence>
<feature type="compositionally biased region" description="Polar residues" evidence="1">
    <location>
        <begin position="62"/>
        <end position="71"/>
    </location>
</feature>
<dbReference type="KEGG" id="sku:Sulku_1526"/>
<dbReference type="RefSeq" id="WP_013460385.1">
    <property type="nucleotide sequence ID" value="NC_014762.1"/>
</dbReference>
<organism evidence="2 3">
    <name type="scientific">Sulfuricurvum kujiense (strain ATCC BAA-921 / DSM 16994 / JCM 11577 / YK-1)</name>
    <dbReference type="NCBI Taxonomy" id="709032"/>
    <lineage>
        <taxon>Bacteria</taxon>
        <taxon>Pseudomonadati</taxon>
        <taxon>Campylobacterota</taxon>
        <taxon>Epsilonproteobacteria</taxon>
        <taxon>Campylobacterales</taxon>
        <taxon>Sulfurimonadaceae</taxon>
        <taxon>Sulfuricurvum</taxon>
    </lineage>
</organism>
<name>E4TZT1_SULKY</name>
<dbReference type="EMBL" id="CP002355">
    <property type="protein sequence ID" value="ADR34188.1"/>
    <property type="molecule type" value="Genomic_DNA"/>
</dbReference>
<protein>
    <submittedName>
        <fullName evidence="2">Uncharacterized protein</fullName>
    </submittedName>
</protein>
<feature type="region of interest" description="Disordered" evidence="1">
    <location>
        <begin position="31"/>
        <end position="94"/>
    </location>
</feature>
<gene>
    <name evidence="2" type="ordered locus">Sulku_1526</name>
</gene>
<feature type="compositionally biased region" description="Low complexity" evidence="1">
    <location>
        <begin position="32"/>
        <end position="42"/>
    </location>
</feature>
<keyword evidence="3" id="KW-1185">Reference proteome</keyword>
<dbReference type="Proteomes" id="UP000008721">
    <property type="component" value="Chromosome"/>
</dbReference>
<dbReference type="AlphaFoldDB" id="E4TZT1"/>
<dbReference type="HOGENOM" id="CLU_2385045_0_0_7"/>
<feature type="compositionally biased region" description="Basic and acidic residues" evidence="1">
    <location>
        <begin position="51"/>
        <end position="61"/>
    </location>
</feature>
<reference evidence="2 3" key="1">
    <citation type="journal article" date="2012" name="Stand. Genomic Sci.">
        <title>Complete genome sequence of the sulfur compounds oxidizing chemolithoautotroph Sulfuricurvum kujiense type strain (YK-1(T)).</title>
        <authorList>
            <person name="Han C."/>
            <person name="Kotsyurbenko O."/>
            <person name="Chertkov O."/>
            <person name="Held B."/>
            <person name="Lapidus A."/>
            <person name="Nolan M."/>
            <person name="Lucas S."/>
            <person name="Hammon N."/>
            <person name="Deshpande S."/>
            <person name="Cheng J.F."/>
            <person name="Tapia R."/>
            <person name="Goodwin L.A."/>
            <person name="Pitluck S."/>
            <person name="Liolios K."/>
            <person name="Pagani I."/>
            <person name="Ivanova N."/>
            <person name="Mavromatis K."/>
            <person name="Mikhailova N."/>
            <person name="Pati A."/>
            <person name="Chen A."/>
            <person name="Palaniappan K."/>
            <person name="Land M."/>
            <person name="Hauser L."/>
            <person name="Chang Y.J."/>
            <person name="Jeffries C.D."/>
            <person name="Brambilla E.M."/>
            <person name="Rohde M."/>
            <person name="Spring S."/>
            <person name="Sikorski J."/>
            <person name="Goker M."/>
            <person name="Woyke T."/>
            <person name="Bristow J."/>
            <person name="Eisen J.A."/>
            <person name="Markowitz V."/>
            <person name="Hugenholtz P."/>
            <person name="Kyrpides N.C."/>
            <person name="Klenk H.P."/>
            <person name="Detter J.C."/>
        </authorList>
    </citation>
    <scope>NUCLEOTIDE SEQUENCE [LARGE SCALE GENOMIC DNA]</scope>
    <source>
        <strain evidence="3">ATCC BAA-921 / DSM 16994 / JCM 11577 / YK-1</strain>
    </source>
</reference>
<accession>E4TZT1</accession>
<evidence type="ECO:0000313" key="3">
    <source>
        <dbReference type="Proteomes" id="UP000008721"/>
    </source>
</evidence>
<evidence type="ECO:0000256" key="1">
    <source>
        <dbReference type="SAM" id="MobiDB-lite"/>
    </source>
</evidence>
<feature type="compositionally biased region" description="Basic and acidic residues" evidence="1">
    <location>
        <begin position="72"/>
        <end position="94"/>
    </location>
</feature>
<sequence>MRKIMYLFLFAIVFLIAKAFVFDNYIERYTTKETNTTAETNESIQAADSETEPKNTIEPESNKSTTAGEKNNSSKDLDSPLEKLGERISKHINL</sequence>
<proteinExistence type="predicted"/>